<feature type="region of interest" description="Disordered" evidence="1">
    <location>
        <begin position="118"/>
        <end position="163"/>
    </location>
</feature>
<dbReference type="Proteomes" id="UP000823561">
    <property type="component" value="Chromosome 20"/>
</dbReference>
<dbReference type="EMBL" id="JADWDJ010000020">
    <property type="protein sequence ID" value="KAG5265228.1"/>
    <property type="molecule type" value="Genomic_DNA"/>
</dbReference>
<reference evidence="3" key="1">
    <citation type="submission" date="2020-10" db="EMBL/GenBank/DDBJ databases">
        <title>Chromosome-scale genome assembly of the Allis shad, Alosa alosa.</title>
        <authorList>
            <person name="Margot Z."/>
            <person name="Christophe K."/>
            <person name="Cabau C."/>
            <person name="Louis A."/>
            <person name="Berthelot C."/>
            <person name="Parey E."/>
            <person name="Roest Crollius H."/>
            <person name="Montfort J."/>
            <person name="Robinson-Rechavi M."/>
            <person name="Bucao C."/>
            <person name="Bouchez O."/>
            <person name="Gislard M."/>
            <person name="Lluch J."/>
            <person name="Milhes M."/>
            <person name="Lampietro C."/>
            <person name="Lopez Roques C."/>
            <person name="Donnadieu C."/>
            <person name="Braasch I."/>
            <person name="Desvignes T."/>
            <person name="Postlethwait J."/>
            <person name="Bobe J."/>
            <person name="Guiguen Y."/>
        </authorList>
    </citation>
    <scope>NUCLEOTIDE SEQUENCE</scope>
    <source>
        <strain evidence="3">M-15738</strain>
        <tissue evidence="3">Blood</tissue>
    </source>
</reference>
<evidence type="ECO:0000313" key="4">
    <source>
        <dbReference type="Proteomes" id="UP000823561"/>
    </source>
</evidence>
<keyword evidence="4" id="KW-1185">Reference proteome</keyword>
<evidence type="ECO:0000256" key="2">
    <source>
        <dbReference type="SAM" id="SignalP"/>
    </source>
</evidence>
<sequence>MHTKLMLLSLYRICVVLLTFLTAMTSTTVDEDLTLLEVINDTQPSQIQPGQGKDDNNTVRRSSRLANRTPSAISIGDWPVSRILETLFQANIQPPIGASHEDLFVLLCDSQDIPPAADILPGLPPPQTSGRKQTQKRKHIEPAGTAHKRAGGQVRPGPSAPPANDPVIAELSNIQASLLDMTARISTLESDSIRPSSSPTVISTSGVSTAPELRHLQHQPQRDDVTPEFIPRRSLATAVPLTTGSPFFPPSSAIPHHLRSQILAVLSLASNSIYAAWIHLLPAFWKTHPYASC</sequence>
<name>A0AAV6FQV3_9TELE</name>
<proteinExistence type="predicted"/>
<dbReference type="AlphaFoldDB" id="A0AAV6FQV3"/>
<comment type="caution">
    <text evidence="3">The sequence shown here is derived from an EMBL/GenBank/DDBJ whole genome shotgun (WGS) entry which is preliminary data.</text>
</comment>
<feature type="region of interest" description="Disordered" evidence="1">
    <location>
        <begin position="44"/>
        <end position="65"/>
    </location>
</feature>
<gene>
    <name evidence="3" type="ORF">AALO_G00262850</name>
</gene>
<protein>
    <submittedName>
        <fullName evidence="3">Uncharacterized protein</fullName>
    </submittedName>
</protein>
<evidence type="ECO:0000256" key="1">
    <source>
        <dbReference type="SAM" id="MobiDB-lite"/>
    </source>
</evidence>
<feature type="chain" id="PRO_5044011754" evidence="2">
    <location>
        <begin position="27"/>
        <end position="293"/>
    </location>
</feature>
<keyword evidence="2" id="KW-0732">Signal</keyword>
<accession>A0AAV6FQV3</accession>
<evidence type="ECO:0000313" key="3">
    <source>
        <dbReference type="EMBL" id="KAG5265228.1"/>
    </source>
</evidence>
<organism evidence="3 4">
    <name type="scientific">Alosa alosa</name>
    <name type="common">allis shad</name>
    <dbReference type="NCBI Taxonomy" id="278164"/>
    <lineage>
        <taxon>Eukaryota</taxon>
        <taxon>Metazoa</taxon>
        <taxon>Chordata</taxon>
        <taxon>Craniata</taxon>
        <taxon>Vertebrata</taxon>
        <taxon>Euteleostomi</taxon>
        <taxon>Actinopterygii</taxon>
        <taxon>Neopterygii</taxon>
        <taxon>Teleostei</taxon>
        <taxon>Clupei</taxon>
        <taxon>Clupeiformes</taxon>
        <taxon>Clupeoidei</taxon>
        <taxon>Clupeidae</taxon>
        <taxon>Alosa</taxon>
    </lineage>
</organism>
<feature type="signal peptide" evidence="2">
    <location>
        <begin position="1"/>
        <end position="26"/>
    </location>
</feature>